<protein>
    <recommendedName>
        <fullName evidence="3">Helix-turn-helix domain-containing protein</fullName>
    </recommendedName>
</protein>
<reference evidence="1 2" key="1">
    <citation type="journal article" date="2016" name="Microbes Environ.">
        <title>Phylogenetically diverse aerobic anoxygenic phototrophic bacteria isolated from epilithic biofilms in Tama river, Japan.</title>
        <authorList>
            <person name="Hirose S."/>
            <person name="Matsuura K."/>
            <person name="Haruta S."/>
        </authorList>
    </citation>
    <scope>NUCLEOTIDE SEQUENCE [LARGE SCALE GENOMIC DNA]</scope>
    <source>
        <strain evidence="1 2">S08</strain>
    </source>
</reference>
<organism evidence="1 2">
    <name type="scientific">Roseomonas fluvialis</name>
    <dbReference type="NCBI Taxonomy" id="1750527"/>
    <lineage>
        <taxon>Bacteria</taxon>
        <taxon>Pseudomonadati</taxon>
        <taxon>Pseudomonadota</taxon>
        <taxon>Alphaproteobacteria</taxon>
        <taxon>Acetobacterales</taxon>
        <taxon>Roseomonadaceae</taxon>
        <taxon>Roseomonas</taxon>
    </lineage>
</organism>
<gene>
    <name evidence="1" type="ORF">Rmf_44070</name>
</gene>
<dbReference type="RefSeq" id="WP_244408647.1">
    <property type="nucleotide sequence ID" value="NZ_AP025637.1"/>
</dbReference>
<evidence type="ECO:0000313" key="2">
    <source>
        <dbReference type="Proteomes" id="UP000831327"/>
    </source>
</evidence>
<dbReference type="EMBL" id="AP025637">
    <property type="protein sequence ID" value="BDG74478.1"/>
    <property type="molecule type" value="Genomic_DNA"/>
</dbReference>
<dbReference type="InterPro" id="IPR011990">
    <property type="entry name" value="TPR-like_helical_dom_sf"/>
</dbReference>
<proteinExistence type="predicted"/>
<dbReference type="InterPro" id="IPR036390">
    <property type="entry name" value="WH_DNA-bd_sf"/>
</dbReference>
<dbReference type="SUPFAM" id="SSF48452">
    <property type="entry name" value="TPR-like"/>
    <property type="match status" value="1"/>
</dbReference>
<evidence type="ECO:0008006" key="3">
    <source>
        <dbReference type="Google" id="ProtNLM"/>
    </source>
</evidence>
<accession>A0ABM7Y8X1</accession>
<name>A0ABM7Y8X1_9PROT</name>
<dbReference type="Proteomes" id="UP000831327">
    <property type="component" value="Chromosome"/>
</dbReference>
<sequence length="406" mass="43699">MDSLITAAAQALAKGNPLGALKRIALREDAPALALRGIAMAQLGDLGKAKLLLRRAAKAFRPHEVVSRARCVVAEAEIALVSRDLTWPEDALKDARDILDTHNDRLNAAHARHLAVRRLLLIGKLDEAERDLRELDPEPLPPASRAAYELAVAGIAMRRIHIQAARAAFMRAHAAALAAGIPALRAEVERAQRELDAPAARLIARSEQTLVKLDEVETLLASKAIVVDACRLVLRNSETVVSLSRRPVLFMLARTLAEAWPEDASREDLLARAFRAKHADEAHRARLRVEMGRLRASLTAVAKVVATKRGFVFKPPQGREIVVMVPPFEDENAAVLACLADGEAWSSSALAVALGASERTIQRALDGLAAAGKVQSCGKGRARQWTSPPVSGFTTSLLLPGPLPGV</sequence>
<dbReference type="InterPro" id="IPR036388">
    <property type="entry name" value="WH-like_DNA-bd_sf"/>
</dbReference>
<dbReference type="SUPFAM" id="SSF46785">
    <property type="entry name" value="Winged helix' DNA-binding domain"/>
    <property type="match status" value="1"/>
</dbReference>
<dbReference type="Gene3D" id="1.10.10.10">
    <property type="entry name" value="Winged helix-like DNA-binding domain superfamily/Winged helix DNA-binding domain"/>
    <property type="match status" value="1"/>
</dbReference>
<keyword evidence="2" id="KW-1185">Reference proteome</keyword>
<evidence type="ECO:0000313" key="1">
    <source>
        <dbReference type="EMBL" id="BDG74478.1"/>
    </source>
</evidence>